<evidence type="ECO:0000256" key="1">
    <source>
        <dbReference type="ARBA" id="ARBA00010443"/>
    </source>
</evidence>
<dbReference type="SUPFAM" id="SSF53448">
    <property type="entry name" value="Nucleotide-diphospho-sugar transferases"/>
    <property type="match status" value="1"/>
</dbReference>
<gene>
    <name evidence="7" type="ORF">GCM10009784_05440</name>
</gene>
<dbReference type="EMBL" id="BAAAON010000001">
    <property type="protein sequence ID" value="GAA2172954.1"/>
    <property type="molecule type" value="Genomic_DNA"/>
</dbReference>
<name>A0ABP5MED3_9MICC</name>
<dbReference type="InterPro" id="IPR011831">
    <property type="entry name" value="ADP-Glc_PPase"/>
</dbReference>
<comment type="caution">
    <text evidence="7">The sequence shown here is derived from an EMBL/GenBank/DDBJ whole genome shotgun (WGS) entry which is preliminary data.</text>
</comment>
<keyword evidence="8" id="KW-1185">Reference proteome</keyword>
<sequence>MDPQAIAARGIGMTEPSVLAIILAGGTGGRLGALTDGKAKPVVPVGGTYRLIDIPLSNLHHSHISDVWVVEQYQPKSINDHLANGRPWDLDRTNGGLRVLPPFQGDHGEGFAAGNADGLYRQAEFIREFNPDLVLVLSADHLYQLDYRDVVKTHQETGAVLTMVTTQFDGDASQHGVAEVENGRVTGFQYKPEEPRTDVVAAEIFLYSTDVLLDTLAELHQRDGELKDYGDQLIPHLVEHFTVAEHRLESYWLDLGTPKNYHRAHMDLLAGDGLAFDDPAWPILSASPRRLPAFITDTAQVGSSLISPGATISGNVRHSVIGPDAVVEEGAVVEHSVVLNGAHIAAGAVLRWTIVDANAQVAHGQELGESEAITVVDRDGNATRPDESDGN</sequence>
<reference evidence="8" key="1">
    <citation type="journal article" date="2019" name="Int. J. Syst. Evol. Microbiol.">
        <title>The Global Catalogue of Microorganisms (GCM) 10K type strain sequencing project: providing services to taxonomists for standard genome sequencing and annotation.</title>
        <authorList>
            <consortium name="The Broad Institute Genomics Platform"/>
            <consortium name="The Broad Institute Genome Sequencing Center for Infectious Disease"/>
            <person name="Wu L."/>
            <person name="Ma J."/>
        </authorList>
    </citation>
    <scope>NUCLEOTIDE SEQUENCE [LARGE SCALE GENOMIC DNA]</scope>
    <source>
        <strain evidence="8">JCM 14917</strain>
    </source>
</reference>
<dbReference type="Gene3D" id="3.90.550.10">
    <property type="entry name" value="Spore Coat Polysaccharide Biosynthesis Protein SpsA, Chain A"/>
    <property type="match status" value="1"/>
</dbReference>
<comment type="similarity">
    <text evidence="1">Belongs to the bacterial/plant glucose-1-phosphate adenylyltransferase family.</text>
</comment>
<keyword evidence="3 7" id="KW-0548">Nucleotidyltransferase</keyword>
<dbReference type="CDD" id="cd04651">
    <property type="entry name" value="LbH_G1P_AT_C"/>
    <property type="match status" value="1"/>
</dbReference>
<organism evidence="7 8">
    <name type="scientific">Arthrobacter parietis</name>
    <dbReference type="NCBI Taxonomy" id="271434"/>
    <lineage>
        <taxon>Bacteria</taxon>
        <taxon>Bacillati</taxon>
        <taxon>Actinomycetota</taxon>
        <taxon>Actinomycetes</taxon>
        <taxon>Micrococcales</taxon>
        <taxon>Micrococcaceae</taxon>
        <taxon>Arthrobacter</taxon>
    </lineage>
</organism>
<dbReference type="Pfam" id="PF00483">
    <property type="entry name" value="NTP_transferase"/>
    <property type="match status" value="1"/>
</dbReference>
<evidence type="ECO:0000256" key="4">
    <source>
        <dbReference type="ARBA" id="ARBA00023056"/>
    </source>
</evidence>
<dbReference type="GO" id="GO:0016779">
    <property type="term" value="F:nucleotidyltransferase activity"/>
    <property type="evidence" value="ECO:0007669"/>
    <property type="project" value="UniProtKB-KW"/>
</dbReference>
<evidence type="ECO:0000259" key="6">
    <source>
        <dbReference type="Pfam" id="PF24894"/>
    </source>
</evidence>
<evidence type="ECO:0000256" key="3">
    <source>
        <dbReference type="ARBA" id="ARBA00022695"/>
    </source>
</evidence>
<accession>A0ABP5MED3</accession>
<evidence type="ECO:0000313" key="7">
    <source>
        <dbReference type="EMBL" id="GAA2172954.1"/>
    </source>
</evidence>
<keyword evidence="2" id="KW-0808">Transferase</keyword>
<feature type="domain" description="Glucose-1-phosphate adenylyltransferase/Bifunctional protein GlmU-like C-terminal hexapeptide" evidence="6">
    <location>
        <begin position="299"/>
        <end position="371"/>
    </location>
</feature>
<dbReference type="InterPro" id="IPR056818">
    <property type="entry name" value="GlmU/GlgC-like_hexapep"/>
</dbReference>
<evidence type="ECO:0000313" key="8">
    <source>
        <dbReference type="Proteomes" id="UP001500974"/>
    </source>
</evidence>
<dbReference type="PANTHER" id="PTHR43523:SF2">
    <property type="entry name" value="GLUCOSE-1-PHOSPHATE ADENYLYLTRANSFERASE"/>
    <property type="match status" value="1"/>
</dbReference>
<dbReference type="CDD" id="cd02508">
    <property type="entry name" value="ADP_Glucose_PP"/>
    <property type="match status" value="1"/>
</dbReference>
<evidence type="ECO:0000259" key="5">
    <source>
        <dbReference type="Pfam" id="PF00483"/>
    </source>
</evidence>
<dbReference type="PANTHER" id="PTHR43523">
    <property type="entry name" value="GLUCOSE-1-PHOSPHATE ADENYLYLTRANSFERASE-RELATED"/>
    <property type="match status" value="1"/>
</dbReference>
<proteinExistence type="inferred from homology"/>
<feature type="domain" description="Nucleotidyl transferase" evidence="5">
    <location>
        <begin position="20"/>
        <end position="269"/>
    </location>
</feature>
<dbReference type="Gene3D" id="2.160.10.10">
    <property type="entry name" value="Hexapeptide repeat proteins"/>
    <property type="match status" value="1"/>
</dbReference>
<keyword evidence="4" id="KW-0320">Glycogen biosynthesis</keyword>
<protein>
    <submittedName>
        <fullName evidence="7">Glucose-1-phosphate adenylyltransferase family protein</fullName>
    </submittedName>
</protein>
<dbReference type="Proteomes" id="UP001500974">
    <property type="component" value="Unassembled WGS sequence"/>
</dbReference>
<dbReference type="InterPro" id="IPR029044">
    <property type="entry name" value="Nucleotide-diphossugar_trans"/>
</dbReference>
<dbReference type="InterPro" id="IPR011004">
    <property type="entry name" value="Trimer_LpxA-like_sf"/>
</dbReference>
<dbReference type="InterPro" id="IPR005835">
    <property type="entry name" value="NTP_transferase_dom"/>
</dbReference>
<evidence type="ECO:0000256" key="2">
    <source>
        <dbReference type="ARBA" id="ARBA00022679"/>
    </source>
</evidence>
<dbReference type="SUPFAM" id="SSF51161">
    <property type="entry name" value="Trimeric LpxA-like enzymes"/>
    <property type="match status" value="1"/>
</dbReference>
<dbReference type="Pfam" id="PF24894">
    <property type="entry name" value="Hexapep_GlmU"/>
    <property type="match status" value="1"/>
</dbReference>